<accession>A0A1H9TGX6</accession>
<dbReference type="InterPro" id="IPR018490">
    <property type="entry name" value="cNMP-bd_dom_sf"/>
</dbReference>
<name>A0A1H9TGX6_9FIRM</name>
<keyword evidence="1" id="KW-0418">Kinase</keyword>
<keyword evidence="1" id="KW-0808">Transferase</keyword>
<dbReference type="AlphaFoldDB" id="A0A1H9TGX6"/>
<sequence length="702" mass="82045">MSLIEIKKGQIIHGLEDEVNTIDIVLKGTIKMFSDCIDVNISTGGILGLGETPNEKYLNTYQAMTDATVYSYKYESDNDIEKAILSNPKIANVLASQTVQLSCNAYVNLKKKYEKMLSNIEELRKNEKEYPTLCALVGEPCRTFFELYNIEELKQSEIINSWRANFVTELYKNDAKIRENFYGINASMCSGTVLVNATLFRKILAESKYIYEYNLNFMKSSANFKSIFLKVKAKSEQLKRDSFEDDENVVIDNAIDVILEYANIDVDLKIRFKENVEKYSASSNRTDTSDEMRILRRDIAKDFYSIYVNIFKKTLEEEMVPIEVTMFLMFGFIDEKLAGEEYTKELYKLAKNYESDEDGKVVTLVEWLRMVYDEKVEPSRNEFDADYPTFLREQKAHGEISDAEYNELLEDKEKKLEFEVKNFFTLGNRMSFGRISVFIPIFDKENVQKPLDVSYMSKEVINDILNKIKSIDYSLFYRETVFSDVSKGINQLYVKKEIMPYVILFPNLGTRSSMWQEIEGRRRATPARMLISIFHFEDVEMSFLRICGEYRWEMCKTVQGAYWNNIKDPSLTSEYCDYLQFYKKNSQLSTDQKEKLKLQLKKYSNNFRNVFIADYMTYMKFEVAGSLRLNKVTRGILSTYCAFSKPFREKLKENPQYKEVLAKYDNTINSQQVLISNVIKKLESQGAEIPEDVIMQEKFLKL</sequence>
<dbReference type="RefSeq" id="WP_022748986.1">
    <property type="nucleotide sequence ID" value="NZ_FOGW01000017.1"/>
</dbReference>
<reference evidence="2" key="1">
    <citation type="submission" date="2016-10" db="EMBL/GenBank/DDBJ databases">
        <authorList>
            <person name="Varghese N."/>
            <person name="Submissions S."/>
        </authorList>
    </citation>
    <scope>NUCLEOTIDE SEQUENCE [LARGE SCALE GENOMIC DNA]</scope>
    <source>
        <strain evidence="2">S1b</strain>
    </source>
</reference>
<dbReference type="Proteomes" id="UP000182471">
    <property type="component" value="Unassembled WGS sequence"/>
</dbReference>
<keyword evidence="2" id="KW-1185">Reference proteome</keyword>
<dbReference type="EMBL" id="FOGW01000017">
    <property type="protein sequence ID" value="SER96590.1"/>
    <property type="molecule type" value="Genomic_DNA"/>
</dbReference>
<protein>
    <submittedName>
        <fullName evidence="1">cAMP-binding domain of CRP or a regulatory subunit of cAMP-dependent protein kinases</fullName>
    </submittedName>
</protein>
<organism evidence="1 2">
    <name type="scientific">Lachnobacterium bovis</name>
    <dbReference type="NCBI Taxonomy" id="140626"/>
    <lineage>
        <taxon>Bacteria</taxon>
        <taxon>Bacillati</taxon>
        <taxon>Bacillota</taxon>
        <taxon>Clostridia</taxon>
        <taxon>Lachnospirales</taxon>
        <taxon>Lachnospiraceae</taxon>
        <taxon>Lachnobacterium</taxon>
    </lineage>
</organism>
<gene>
    <name evidence="1" type="ORF">SAMN02910429_01634</name>
</gene>
<dbReference type="GO" id="GO:0016301">
    <property type="term" value="F:kinase activity"/>
    <property type="evidence" value="ECO:0007669"/>
    <property type="project" value="UniProtKB-KW"/>
</dbReference>
<dbReference type="SUPFAM" id="SSF51206">
    <property type="entry name" value="cAMP-binding domain-like"/>
    <property type="match status" value="1"/>
</dbReference>
<evidence type="ECO:0000313" key="2">
    <source>
        <dbReference type="Proteomes" id="UP000182471"/>
    </source>
</evidence>
<evidence type="ECO:0000313" key="1">
    <source>
        <dbReference type="EMBL" id="SER96590.1"/>
    </source>
</evidence>
<proteinExistence type="predicted"/>